<dbReference type="EnsemblMetazoa" id="GAUT030401-RA">
    <property type="protein sequence ID" value="GAUT030401-PA"/>
    <property type="gene ID" value="GAUT030401"/>
</dbReference>
<dbReference type="VEuPathDB" id="VectorBase:GAUT030401"/>
<reference evidence="1" key="1">
    <citation type="submission" date="2020-05" db="UniProtKB">
        <authorList>
            <consortium name="EnsemblMetazoa"/>
        </authorList>
    </citation>
    <scope>IDENTIFICATION</scope>
    <source>
        <strain evidence="1">TTRI</strain>
    </source>
</reference>
<keyword evidence="2" id="KW-1185">Reference proteome</keyword>
<evidence type="ECO:0000313" key="2">
    <source>
        <dbReference type="Proteomes" id="UP000078200"/>
    </source>
</evidence>
<name>A0A1A9V9T8_GLOAU</name>
<sequence length="107" mass="12362">MFRENCCCMWRVFGINDRHDKAFASESVYVYLTALALGYMSSPKSMKTSYYVLCATRHFSSAVDEANIDLYRALKIQAKRGITRKINENKIQKFMSHRNDSETTETG</sequence>
<protein>
    <submittedName>
        <fullName evidence="1">Uncharacterized protein</fullName>
    </submittedName>
</protein>
<dbReference type="Proteomes" id="UP000078200">
    <property type="component" value="Unassembled WGS sequence"/>
</dbReference>
<organism evidence="1 2">
    <name type="scientific">Glossina austeni</name>
    <name type="common">Savannah tsetse fly</name>
    <dbReference type="NCBI Taxonomy" id="7395"/>
    <lineage>
        <taxon>Eukaryota</taxon>
        <taxon>Metazoa</taxon>
        <taxon>Ecdysozoa</taxon>
        <taxon>Arthropoda</taxon>
        <taxon>Hexapoda</taxon>
        <taxon>Insecta</taxon>
        <taxon>Pterygota</taxon>
        <taxon>Neoptera</taxon>
        <taxon>Endopterygota</taxon>
        <taxon>Diptera</taxon>
        <taxon>Brachycera</taxon>
        <taxon>Muscomorpha</taxon>
        <taxon>Hippoboscoidea</taxon>
        <taxon>Glossinidae</taxon>
        <taxon>Glossina</taxon>
    </lineage>
</organism>
<dbReference type="AlphaFoldDB" id="A0A1A9V9T8"/>
<accession>A0A1A9V9T8</accession>
<evidence type="ECO:0000313" key="1">
    <source>
        <dbReference type="EnsemblMetazoa" id="GAUT030401-PA"/>
    </source>
</evidence>
<proteinExistence type="predicted"/>